<comment type="caution">
    <text evidence="2">The sequence shown here is derived from an EMBL/GenBank/DDBJ whole genome shotgun (WGS) entry which is preliminary data.</text>
</comment>
<dbReference type="PANTHER" id="PTHR47345:SF1">
    <property type="entry name" value="CUT9-INTERACTING PROTEIN SCN1"/>
    <property type="match status" value="1"/>
</dbReference>
<dbReference type="STRING" id="1165861.A0A0L0VMK2"/>
<dbReference type="EMBL" id="AJIL01000036">
    <property type="protein sequence ID" value="KNF00503.1"/>
    <property type="molecule type" value="Genomic_DNA"/>
</dbReference>
<feature type="region of interest" description="Disordered" evidence="1">
    <location>
        <begin position="324"/>
        <end position="351"/>
    </location>
</feature>
<reference evidence="3" key="1">
    <citation type="submission" date="2014-03" db="EMBL/GenBank/DDBJ databases">
        <title>The Genome Sequence of Puccinia striiformis f. sp. tritici PST-78.</title>
        <authorList>
            <consortium name="The Broad Institute Genome Sequencing Platform"/>
            <person name="Cuomo C."/>
            <person name="Hulbert S."/>
            <person name="Chen X."/>
            <person name="Walker B."/>
            <person name="Young S.K."/>
            <person name="Zeng Q."/>
            <person name="Gargeya S."/>
            <person name="Fitzgerald M."/>
            <person name="Haas B."/>
            <person name="Abouelleil A."/>
            <person name="Alvarado L."/>
            <person name="Arachchi H.M."/>
            <person name="Berlin A.M."/>
            <person name="Chapman S.B."/>
            <person name="Goldberg J."/>
            <person name="Griggs A."/>
            <person name="Gujja S."/>
            <person name="Hansen M."/>
            <person name="Howarth C."/>
            <person name="Imamovic A."/>
            <person name="Larimer J."/>
            <person name="McCowan C."/>
            <person name="Montmayeur A."/>
            <person name="Murphy C."/>
            <person name="Neiman D."/>
            <person name="Pearson M."/>
            <person name="Priest M."/>
            <person name="Roberts A."/>
            <person name="Saif S."/>
            <person name="Shea T."/>
            <person name="Sisk P."/>
            <person name="Sykes S."/>
            <person name="Wortman J."/>
            <person name="Nusbaum C."/>
            <person name="Birren B."/>
        </authorList>
    </citation>
    <scope>NUCLEOTIDE SEQUENCE [LARGE SCALE GENOMIC DNA]</scope>
    <source>
        <strain evidence="3">race PST-78</strain>
    </source>
</reference>
<dbReference type="Proteomes" id="UP000054564">
    <property type="component" value="Unassembled WGS sequence"/>
</dbReference>
<dbReference type="PANTHER" id="PTHR47345">
    <property type="entry name" value="CUT9-INTERACTING PROTEIN SCN1"/>
    <property type="match status" value="1"/>
</dbReference>
<dbReference type="InterPro" id="IPR053044">
    <property type="entry name" value="Metallo-hydrolase/TatD-type"/>
</dbReference>
<dbReference type="Gene3D" id="3.20.20.140">
    <property type="entry name" value="Metal-dependent hydrolases"/>
    <property type="match status" value="1"/>
</dbReference>
<keyword evidence="3" id="KW-1185">Reference proteome</keyword>
<dbReference type="GO" id="GO:0016788">
    <property type="term" value="F:hydrolase activity, acting on ester bonds"/>
    <property type="evidence" value="ECO:0007669"/>
    <property type="project" value="InterPro"/>
</dbReference>
<dbReference type="AlphaFoldDB" id="A0A0L0VMK2"/>
<name>A0A0L0VMK2_9BASI</name>
<organism evidence="2 3">
    <name type="scientific">Puccinia striiformis f. sp. tritici PST-78</name>
    <dbReference type="NCBI Taxonomy" id="1165861"/>
    <lineage>
        <taxon>Eukaryota</taxon>
        <taxon>Fungi</taxon>
        <taxon>Dikarya</taxon>
        <taxon>Basidiomycota</taxon>
        <taxon>Pucciniomycotina</taxon>
        <taxon>Pucciniomycetes</taxon>
        <taxon>Pucciniales</taxon>
        <taxon>Pucciniaceae</taxon>
        <taxon>Puccinia</taxon>
    </lineage>
</organism>
<evidence type="ECO:0000313" key="2">
    <source>
        <dbReference type="EMBL" id="KNF00503.1"/>
    </source>
</evidence>
<evidence type="ECO:0000256" key="1">
    <source>
        <dbReference type="SAM" id="MobiDB-lite"/>
    </source>
</evidence>
<feature type="region of interest" description="Disordered" evidence="1">
    <location>
        <begin position="140"/>
        <end position="172"/>
    </location>
</feature>
<evidence type="ECO:0000313" key="3">
    <source>
        <dbReference type="Proteomes" id="UP000054564"/>
    </source>
</evidence>
<feature type="compositionally biased region" description="Polar residues" evidence="1">
    <location>
        <begin position="410"/>
        <end position="420"/>
    </location>
</feature>
<feature type="compositionally biased region" description="Basic and acidic residues" evidence="1">
    <location>
        <begin position="332"/>
        <end position="341"/>
    </location>
</feature>
<feature type="compositionally biased region" description="Basic and acidic residues" evidence="1">
    <location>
        <begin position="159"/>
        <end position="172"/>
    </location>
</feature>
<dbReference type="Pfam" id="PF01026">
    <property type="entry name" value="TatD_DNase"/>
    <property type="match status" value="1"/>
</dbReference>
<proteinExistence type="predicted"/>
<dbReference type="SUPFAM" id="SSF51556">
    <property type="entry name" value="Metallo-dependent hydrolases"/>
    <property type="match status" value="1"/>
</dbReference>
<sequence length="512" mass="57892">MQGIIYHIVLVGWRTAVPLHIPQAMVNEDLAEGAVTTRKFGDDVNRVDQEVFGRLTDAHCHPNDAFHGIDMARAAEEIKGLAIGKVCVMSSSLESQAKTEELVNLQPDKVIPAFGLHPWFTSRITLSEQEVDKRDHYRSILTKQNYPPVPPSSVRPSQKQKEKQKEDEERHIGDQEEIQDWVELHLHLLPQPICLDEFLTEMRARLERFPTSIVGEIGLDKSFTFQIEQPPKTSTVTGPSTEQPTDKVFDSRLLEQEARVPMIKSKYKISISHQLEVLRAQIELAIEIGRPISLHCVQAPTELLDLIDQLIARWGVQFTGFVSRHRSGKGGKSREADRAEVVRGNTTHQEDLDGERRTKGINLCWHSPNISLEILQQALQKLPQTVYFSYSNELATLYSSRFPPSSSHSKTYSTYPTQSSQEEKTATLEELYSARTVRAIRATPIDRLLIESDHGSDPVLIDDKLRQIFHLIKVVKSSPPGNSGASCTVDSNRDLDLVAQIEDNWNRFYLGL</sequence>
<dbReference type="OrthoDB" id="413993at2759"/>
<evidence type="ECO:0008006" key="4">
    <source>
        <dbReference type="Google" id="ProtNLM"/>
    </source>
</evidence>
<gene>
    <name evidence="2" type="ORF">PSTG_06197</name>
</gene>
<feature type="region of interest" description="Disordered" evidence="1">
    <location>
        <begin position="403"/>
        <end position="423"/>
    </location>
</feature>
<dbReference type="InterPro" id="IPR032466">
    <property type="entry name" value="Metal_Hydrolase"/>
</dbReference>
<protein>
    <recommendedName>
        <fullName evidence="4">TatD DNase family Scn1</fullName>
    </recommendedName>
</protein>
<accession>A0A0L0VMK2</accession>
<dbReference type="InterPro" id="IPR001130">
    <property type="entry name" value="TatD-like"/>
</dbReference>